<dbReference type="InterPro" id="IPR001623">
    <property type="entry name" value="DnaJ_domain"/>
</dbReference>
<dbReference type="Pfam" id="PF00226">
    <property type="entry name" value="DnaJ"/>
    <property type="match status" value="1"/>
</dbReference>
<dbReference type="PANTHER" id="PTHR44360:SF1">
    <property type="entry name" value="DNAJ HOMOLOG SUBFAMILY B MEMBER 9"/>
    <property type="match status" value="1"/>
</dbReference>
<dbReference type="Proteomes" id="UP000199354">
    <property type="component" value="Unassembled WGS sequence"/>
</dbReference>
<dbReference type="InterPro" id="IPR051948">
    <property type="entry name" value="Hsp70_co-chaperone_J-domain"/>
</dbReference>
<dbReference type="GO" id="GO:0051087">
    <property type="term" value="F:protein-folding chaperone binding"/>
    <property type="evidence" value="ECO:0007669"/>
    <property type="project" value="TreeGrafter"/>
</dbReference>
<accession>A0A1G5KGT8</accession>
<dbReference type="Gene3D" id="1.10.287.110">
    <property type="entry name" value="DnaJ domain"/>
    <property type="match status" value="1"/>
</dbReference>
<dbReference type="GO" id="GO:0051787">
    <property type="term" value="F:misfolded protein binding"/>
    <property type="evidence" value="ECO:0007669"/>
    <property type="project" value="TreeGrafter"/>
</dbReference>
<dbReference type="PROSITE" id="PS00636">
    <property type="entry name" value="DNAJ_1"/>
    <property type="match status" value="1"/>
</dbReference>
<gene>
    <name evidence="5" type="ORF">SAMN02927903_03276</name>
</gene>
<dbReference type="OrthoDB" id="9779622at2"/>
<reference evidence="5 6" key="1">
    <citation type="submission" date="2016-10" db="EMBL/GenBank/DDBJ databases">
        <authorList>
            <person name="de Groot N.N."/>
        </authorList>
    </citation>
    <scope>NUCLEOTIDE SEQUENCE [LARGE SCALE GENOMIC DNA]</scope>
    <source>
        <strain evidence="5 6">CGMCC 1.7031</strain>
    </source>
</reference>
<dbReference type="InterPro" id="IPR018253">
    <property type="entry name" value="DnaJ_domain_CS"/>
</dbReference>
<dbReference type="STRING" id="490189.SAMN02927903_03276"/>
<dbReference type="EMBL" id="FMVF01000034">
    <property type="protein sequence ID" value="SCY99258.1"/>
    <property type="molecule type" value="Genomic_DNA"/>
</dbReference>
<dbReference type="PANTHER" id="PTHR44360">
    <property type="entry name" value="DNAJ HOMOLOG SUBFAMILY B MEMBER 9"/>
    <property type="match status" value="1"/>
</dbReference>
<keyword evidence="3" id="KW-0472">Membrane</keyword>
<feature type="region of interest" description="Disordered" evidence="2">
    <location>
        <begin position="184"/>
        <end position="205"/>
    </location>
</feature>
<name>A0A1G5KGT8_9FLAO</name>
<dbReference type="SUPFAM" id="SSF46565">
    <property type="entry name" value="Chaperone J-domain"/>
    <property type="match status" value="1"/>
</dbReference>
<organism evidence="5 6">
    <name type="scientific">Flavobacterium caeni</name>
    <dbReference type="NCBI Taxonomy" id="490189"/>
    <lineage>
        <taxon>Bacteria</taxon>
        <taxon>Pseudomonadati</taxon>
        <taxon>Bacteroidota</taxon>
        <taxon>Flavobacteriia</taxon>
        <taxon>Flavobacteriales</taxon>
        <taxon>Flavobacteriaceae</taxon>
        <taxon>Flavobacterium</taxon>
    </lineage>
</organism>
<feature type="transmembrane region" description="Helical" evidence="3">
    <location>
        <begin position="214"/>
        <end position="231"/>
    </location>
</feature>
<keyword evidence="1" id="KW-0143">Chaperone</keyword>
<evidence type="ECO:0000256" key="2">
    <source>
        <dbReference type="SAM" id="MobiDB-lite"/>
    </source>
</evidence>
<evidence type="ECO:0000313" key="5">
    <source>
        <dbReference type="EMBL" id="SCY99258.1"/>
    </source>
</evidence>
<feature type="compositionally biased region" description="Low complexity" evidence="2">
    <location>
        <begin position="184"/>
        <end position="203"/>
    </location>
</feature>
<dbReference type="RefSeq" id="WP_091147111.1">
    <property type="nucleotide sequence ID" value="NZ_FMVF01000034.1"/>
</dbReference>
<evidence type="ECO:0000259" key="4">
    <source>
        <dbReference type="PROSITE" id="PS50076"/>
    </source>
</evidence>
<keyword evidence="3" id="KW-1133">Transmembrane helix</keyword>
<keyword evidence="6" id="KW-1185">Reference proteome</keyword>
<protein>
    <submittedName>
        <fullName evidence="5">DnaJ domain-containing protein</fullName>
    </submittedName>
</protein>
<dbReference type="SMART" id="SM00271">
    <property type="entry name" value="DnaJ"/>
    <property type="match status" value="1"/>
</dbReference>
<evidence type="ECO:0000256" key="1">
    <source>
        <dbReference type="ARBA" id="ARBA00023186"/>
    </source>
</evidence>
<dbReference type="GO" id="GO:0036503">
    <property type="term" value="P:ERAD pathway"/>
    <property type="evidence" value="ECO:0007669"/>
    <property type="project" value="TreeGrafter"/>
</dbReference>
<feature type="domain" description="J" evidence="4">
    <location>
        <begin position="3"/>
        <end position="68"/>
    </location>
</feature>
<dbReference type="InterPro" id="IPR036869">
    <property type="entry name" value="J_dom_sf"/>
</dbReference>
<sequence length="442" mass="50273">MKNYYKILEIEYIASDAEIKQAYRKLALKYHPDKNQGNKSFEDKFKDVTEAYSILIDSFKRRDYDAKYKQYFQKQSNRQTNNKQESSNEINPSMFLSMFRNIKDKVLQNSLNINEQGLFSTLDEILSEKNIQYLINKKEFYINSQIIDEVLLCMLFLNSSQRIMISAKLLKLANNDQSLIQKISNHNKSSSNSQTKSQNSKTTATPYNTGNSNFGCYIFIIAIVLIAIFISNSNSKSSSTNYDSPSVANGDLNNTFVNDSNLSGPDSTTTIYPIISPEEKTEQERQALINEGWSETDLENGQLPNCYNFKPKKGSIDNKLVIHVGGGTDVAVKVMNIATEKCVRYVFINSGSTYEVRNVPKGVYYLKIAYGKDWYSKVENGQCVGKFLRNAMYEKGDNIMDFNIKYTDGGYSIPSFQLELDVVSTGGNTFNSQNISENEFNK</sequence>
<dbReference type="PRINTS" id="PR00625">
    <property type="entry name" value="JDOMAIN"/>
</dbReference>
<dbReference type="CDD" id="cd06257">
    <property type="entry name" value="DnaJ"/>
    <property type="match status" value="1"/>
</dbReference>
<evidence type="ECO:0000256" key="3">
    <source>
        <dbReference type="SAM" id="Phobius"/>
    </source>
</evidence>
<evidence type="ECO:0000313" key="6">
    <source>
        <dbReference type="Proteomes" id="UP000199354"/>
    </source>
</evidence>
<proteinExistence type="predicted"/>
<dbReference type="AlphaFoldDB" id="A0A1G5KGT8"/>
<dbReference type="PROSITE" id="PS50076">
    <property type="entry name" value="DNAJ_2"/>
    <property type="match status" value="1"/>
</dbReference>
<keyword evidence="3" id="KW-0812">Transmembrane</keyword>